<feature type="repeat" description="TPR" evidence="2">
    <location>
        <begin position="235"/>
        <end position="268"/>
    </location>
</feature>
<name>A0A6A7G3T2_9CRUS</name>
<evidence type="ECO:0000313" key="3">
    <source>
        <dbReference type="EMBL" id="LAC25687.1"/>
    </source>
</evidence>
<accession>A0A6A7G3T2</accession>
<dbReference type="Gene3D" id="1.25.40.10">
    <property type="entry name" value="Tetratricopeptide repeat domain"/>
    <property type="match status" value="1"/>
</dbReference>
<dbReference type="GO" id="GO:0051301">
    <property type="term" value="P:cell division"/>
    <property type="evidence" value="ECO:0007669"/>
    <property type="project" value="TreeGrafter"/>
</dbReference>
<dbReference type="InterPro" id="IPR011990">
    <property type="entry name" value="TPR-like_helical_dom_sf"/>
</dbReference>
<feature type="repeat" description="TPR" evidence="2">
    <location>
        <begin position="337"/>
        <end position="370"/>
    </location>
</feature>
<reference evidence="3" key="1">
    <citation type="submission" date="2017-11" db="EMBL/GenBank/DDBJ databases">
        <title>The sensing device of the deep-sea amphipod.</title>
        <authorList>
            <person name="Kobayashi H."/>
            <person name="Nagahama T."/>
            <person name="Arai W."/>
            <person name="Sasagawa Y."/>
            <person name="Umeda M."/>
            <person name="Hayashi T."/>
            <person name="Nikaido I."/>
            <person name="Watanabe H."/>
            <person name="Oguri K."/>
            <person name="Kitazato H."/>
            <person name="Fujioka K."/>
            <person name="Kido Y."/>
            <person name="Takami H."/>
        </authorList>
    </citation>
    <scope>NUCLEOTIDE SEQUENCE</scope>
    <source>
        <tissue evidence="3">Whole body</tissue>
    </source>
</reference>
<evidence type="ECO:0000256" key="2">
    <source>
        <dbReference type="PROSITE-ProRule" id="PRU00339"/>
    </source>
</evidence>
<dbReference type="SUPFAM" id="SSF48452">
    <property type="entry name" value="TPR-like"/>
    <property type="match status" value="2"/>
</dbReference>
<organism evidence="3">
    <name type="scientific">Hirondellea gigas</name>
    <dbReference type="NCBI Taxonomy" id="1518452"/>
    <lineage>
        <taxon>Eukaryota</taxon>
        <taxon>Metazoa</taxon>
        <taxon>Ecdysozoa</taxon>
        <taxon>Arthropoda</taxon>
        <taxon>Crustacea</taxon>
        <taxon>Multicrustacea</taxon>
        <taxon>Malacostraca</taxon>
        <taxon>Eumalacostraca</taxon>
        <taxon>Peracarida</taxon>
        <taxon>Amphipoda</taxon>
        <taxon>Amphilochidea</taxon>
        <taxon>Lysianassida</taxon>
        <taxon>Lysianassidira</taxon>
        <taxon>Lysianassoidea</taxon>
        <taxon>Lysianassidae</taxon>
        <taxon>Hirondellea</taxon>
    </lineage>
</organism>
<dbReference type="PROSITE" id="PS50005">
    <property type="entry name" value="TPR"/>
    <property type="match status" value="2"/>
</dbReference>
<dbReference type="InterPro" id="IPR019734">
    <property type="entry name" value="TPR_rpt"/>
</dbReference>
<dbReference type="AlphaFoldDB" id="A0A6A7G3T2"/>
<keyword evidence="1 2" id="KW-0802">TPR repeat</keyword>
<dbReference type="GO" id="GO:0016567">
    <property type="term" value="P:protein ubiquitination"/>
    <property type="evidence" value="ECO:0007669"/>
    <property type="project" value="TreeGrafter"/>
</dbReference>
<protein>
    <submittedName>
        <fullName evidence="3">Anaphase-promoting complex subunit 7-like</fullName>
    </submittedName>
</protein>
<dbReference type="EMBL" id="IACT01006557">
    <property type="protein sequence ID" value="LAC25687.1"/>
    <property type="molecule type" value="mRNA"/>
</dbReference>
<dbReference type="GO" id="GO:0005680">
    <property type="term" value="C:anaphase-promoting complex"/>
    <property type="evidence" value="ECO:0007669"/>
    <property type="project" value="TreeGrafter"/>
</dbReference>
<proteinExistence type="evidence at transcript level"/>
<evidence type="ECO:0000256" key="1">
    <source>
        <dbReference type="ARBA" id="ARBA00022803"/>
    </source>
</evidence>
<dbReference type="GO" id="GO:0045842">
    <property type="term" value="P:positive regulation of mitotic metaphase/anaphase transition"/>
    <property type="evidence" value="ECO:0007669"/>
    <property type="project" value="TreeGrafter"/>
</dbReference>
<sequence>MALYEQVKLLYKNALYKNVVDFATMVVTLSENQGESSIPCHRRYHTMVMLGFSIQQLKQFRRAEFMLKKAMLYAKSLLKSKIIKATDVYTDGMTEIDVKLAMAECHLSLGQRNQALSVLESVAPRTRTARLNMMLGELYQQTGMERPAVTAYKEVLKECPCAVVAAEKLLELGVSGTEVVIIMMATTGADGQSSAAPEWLTAFVKGLASRCARDFNASGTTLRQLEEGSGLRNNAHLMATLGATYYLQGDERHALTILERAHALDPLSLEAVDMLGTLYYTDKRVRDLELLAAAAVNVTETSATPWILLAYYCHLSKKSTKAIYFAHKACSLDPFSVEGLLLKGTLLLELKKLQEAALHFKEAMQIAPSRFEPYQGLVDSYMAMHRNRDAVTVASNATKLLGQTARSLTLYASVLLKDAMNVNKGKSVLEKAIKEEPYYLPAVFLLCDIYSQERRWERAIELLSRQLSVQGGCRLHERLADLYSKQYRLDESNYHHALAAKYANQGEVGGVCAVGGGVSSGSGVGLTTSGGLEPPHSPQIPQLPPFDMEVEDINDSEGDVELSDLEAVWSDGDFSFTGQ</sequence>
<dbReference type="PANTHER" id="PTHR12558">
    <property type="entry name" value="CELL DIVISION CYCLE 16,23,27"/>
    <property type="match status" value="1"/>
</dbReference>
<dbReference type="SMART" id="SM00028">
    <property type="entry name" value="TPR"/>
    <property type="match status" value="5"/>
</dbReference>
<dbReference type="PANTHER" id="PTHR12558:SF36">
    <property type="entry name" value="ANAPHASE-PROMOTING COMPLEX SUBUNIT 7"/>
    <property type="match status" value="1"/>
</dbReference>
<dbReference type="Pfam" id="PF13181">
    <property type="entry name" value="TPR_8"/>
    <property type="match status" value="1"/>
</dbReference>